<dbReference type="STRING" id="57664.SAMN05661003_12029"/>
<sequence length="108" mass="12288">MERCPLCKKAEMGKYWCRACHAVFVCPNPQCGAPVAKPPADSCSRCGLLFEDYILRRKMYRLCPKCRKKQGIADAQCRCGYWFNCPTCGHRVVSTSMLSCPRCATRLR</sequence>
<organism evidence="1 2">
    <name type="scientific">Desulfuromonas thiophila</name>
    <dbReference type="NCBI Taxonomy" id="57664"/>
    <lineage>
        <taxon>Bacteria</taxon>
        <taxon>Pseudomonadati</taxon>
        <taxon>Thermodesulfobacteriota</taxon>
        <taxon>Desulfuromonadia</taxon>
        <taxon>Desulfuromonadales</taxon>
        <taxon>Desulfuromonadaceae</taxon>
        <taxon>Desulfuromonas</taxon>
    </lineage>
</organism>
<protein>
    <recommendedName>
        <fullName evidence="3">Double zinc ribbon</fullName>
    </recommendedName>
</protein>
<reference evidence="2" key="1">
    <citation type="submission" date="2016-10" db="EMBL/GenBank/DDBJ databases">
        <authorList>
            <person name="Varghese N."/>
            <person name="Submissions S."/>
        </authorList>
    </citation>
    <scope>NUCLEOTIDE SEQUENCE [LARGE SCALE GENOMIC DNA]</scope>
    <source>
        <strain evidence="2">DSM 8987</strain>
    </source>
</reference>
<proteinExistence type="predicted"/>
<dbReference type="Proteomes" id="UP000243205">
    <property type="component" value="Unassembled WGS sequence"/>
</dbReference>
<dbReference type="RefSeq" id="WP_092080324.1">
    <property type="nucleotide sequence ID" value="NZ_CALFZY010000020.1"/>
</dbReference>
<evidence type="ECO:0000313" key="1">
    <source>
        <dbReference type="EMBL" id="SDE63027.1"/>
    </source>
</evidence>
<dbReference type="OrthoDB" id="5402067at2"/>
<keyword evidence="2" id="KW-1185">Reference proteome</keyword>
<dbReference type="EMBL" id="FNAQ01000020">
    <property type="protein sequence ID" value="SDE63027.1"/>
    <property type="molecule type" value="Genomic_DNA"/>
</dbReference>
<name>A0A1G7EHI1_9BACT</name>
<accession>A0A1G7EHI1</accession>
<evidence type="ECO:0000313" key="2">
    <source>
        <dbReference type="Proteomes" id="UP000243205"/>
    </source>
</evidence>
<evidence type="ECO:0008006" key="3">
    <source>
        <dbReference type="Google" id="ProtNLM"/>
    </source>
</evidence>
<gene>
    <name evidence="1" type="ORF">SAMN05661003_12029</name>
</gene>
<dbReference type="AlphaFoldDB" id="A0A1G7EHI1"/>